<keyword evidence="3" id="KW-1185">Reference proteome</keyword>
<dbReference type="EMBL" id="JMIY01000002">
    <property type="protein sequence ID" value="KCZ72719.1"/>
    <property type="molecule type" value="Genomic_DNA"/>
</dbReference>
<organism evidence="2 3">
    <name type="scientific">Candidatus Methanoperedens nitratireducens</name>
    <dbReference type="NCBI Taxonomy" id="1392998"/>
    <lineage>
        <taxon>Archaea</taxon>
        <taxon>Methanobacteriati</taxon>
        <taxon>Methanobacteriota</taxon>
        <taxon>Stenosarchaea group</taxon>
        <taxon>Methanomicrobia</taxon>
        <taxon>Methanosarcinales</taxon>
        <taxon>ANME-2 cluster</taxon>
        <taxon>Candidatus Methanoperedentaceae</taxon>
        <taxon>Candidatus Methanoperedens</taxon>
    </lineage>
</organism>
<protein>
    <submittedName>
        <fullName evidence="2">Lipoate-protein ligase A</fullName>
        <ecNumber evidence="2">2.7.7.63</ecNumber>
    </submittedName>
</protein>
<dbReference type="Gene3D" id="3.30.930.10">
    <property type="entry name" value="Bira Bifunctional Protein, Domain 2"/>
    <property type="match status" value="1"/>
</dbReference>
<dbReference type="CDD" id="cd16443">
    <property type="entry name" value="LplA"/>
    <property type="match status" value="1"/>
</dbReference>
<dbReference type="PANTHER" id="PTHR43679">
    <property type="entry name" value="OCTANOYLTRANSFERASE LIPM-RELATED"/>
    <property type="match status" value="1"/>
</dbReference>
<dbReference type="EC" id="2.7.7.63" evidence="2"/>
<dbReference type="InterPro" id="IPR045864">
    <property type="entry name" value="aa-tRNA-synth_II/BPL/LPL"/>
</dbReference>
<keyword evidence="2" id="KW-0808">Transferase</keyword>
<proteinExistence type="predicted"/>
<dbReference type="Proteomes" id="UP000027153">
    <property type="component" value="Unassembled WGS sequence"/>
</dbReference>
<dbReference type="PANTHER" id="PTHR43679:SF2">
    <property type="entry name" value="OCTANOYL-[GCVH]:PROTEIN N-OCTANOYLTRANSFERASE"/>
    <property type="match status" value="1"/>
</dbReference>
<dbReference type="AlphaFoldDB" id="A0A062VAF4"/>
<reference evidence="2 3" key="1">
    <citation type="journal article" date="2013" name="Nature">
        <title>Anaerobic oxidation of methane coupled to nitrate reduction in a novel archaeal lineage.</title>
        <authorList>
            <person name="Haroon M.F."/>
            <person name="Hu S."/>
            <person name="Shi Y."/>
            <person name="Imelfort M."/>
            <person name="Keller J."/>
            <person name="Hugenholtz P."/>
            <person name="Yuan Z."/>
            <person name="Tyson G.W."/>
        </authorList>
    </citation>
    <scope>NUCLEOTIDE SEQUENCE [LARGE SCALE GENOMIC DNA]</scope>
    <source>
        <strain evidence="2 3">ANME-2d</strain>
    </source>
</reference>
<evidence type="ECO:0000313" key="3">
    <source>
        <dbReference type="Proteomes" id="UP000027153"/>
    </source>
</evidence>
<dbReference type="OrthoDB" id="43646at2157"/>
<dbReference type="InterPro" id="IPR050664">
    <property type="entry name" value="Octanoyltrans_LipM/LipL"/>
</dbReference>
<gene>
    <name evidence="2" type="ORF">ANME2D_01151</name>
</gene>
<sequence length="256" mass="29230">MKWRIVRPEVHDAYMNMAIDEAVSEGIMDGSSPPTIRFYIWKPCAVSIGYFQGIRDEVNLDVCRELGVDCIRRWTGGGAVYHDYEGELTYSVIAPASMFPKNIIESYRLICGWIIRGLEHIGITAEFRPINDILVDNKKISGSAQTRRRGVLLQHGTLLYGLDLRIMFSVLNVSRQKISDKMIHSAEERVTCILKHCDVDKTAVCGALIEAFACGASKTNTENKEHEFGTWSEREIMRARELAEKKYKTDEWTYLR</sequence>
<dbReference type="RefSeq" id="WP_048089690.1">
    <property type="nucleotide sequence ID" value="NZ_JMIY01000002.1"/>
</dbReference>
<evidence type="ECO:0000259" key="1">
    <source>
        <dbReference type="PROSITE" id="PS51733"/>
    </source>
</evidence>
<comment type="caution">
    <text evidence="2">The sequence shown here is derived from an EMBL/GenBank/DDBJ whole genome shotgun (WGS) entry which is preliminary data.</text>
</comment>
<keyword evidence="2" id="KW-0548">Nucleotidyltransferase</keyword>
<feature type="domain" description="BPL/LPL catalytic" evidence="1">
    <location>
        <begin position="30"/>
        <end position="220"/>
    </location>
</feature>
<name>A0A062VAF4_9EURY</name>
<keyword evidence="2" id="KW-0436">Ligase</keyword>
<dbReference type="InterPro" id="IPR004143">
    <property type="entry name" value="BPL_LPL_catalytic"/>
</dbReference>
<evidence type="ECO:0000313" key="2">
    <source>
        <dbReference type="EMBL" id="KCZ72719.1"/>
    </source>
</evidence>
<accession>A0A062VAF4</accession>
<dbReference type="PATRIC" id="fig|1392998.3.peg.1318"/>
<dbReference type="GO" id="GO:0016779">
    <property type="term" value="F:nucleotidyltransferase activity"/>
    <property type="evidence" value="ECO:0007669"/>
    <property type="project" value="UniProtKB-KW"/>
</dbReference>
<dbReference type="PROSITE" id="PS51733">
    <property type="entry name" value="BPL_LPL_CATALYTIC"/>
    <property type="match status" value="1"/>
</dbReference>
<dbReference type="Pfam" id="PF21948">
    <property type="entry name" value="LplA-B_cat"/>
    <property type="match status" value="1"/>
</dbReference>
<dbReference type="SUPFAM" id="SSF55681">
    <property type="entry name" value="Class II aaRS and biotin synthetases"/>
    <property type="match status" value="1"/>
</dbReference>
<dbReference type="GO" id="GO:0016874">
    <property type="term" value="F:ligase activity"/>
    <property type="evidence" value="ECO:0007669"/>
    <property type="project" value="UniProtKB-KW"/>
</dbReference>